<comment type="caution">
    <text evidence="1">The sequence shown here is derived from an EMBL/GenBank/DDBJ whole genome shotgun (WGS) entry which is preliminary data.</text>
</comment>
<sequence>MATMTAVTPNYCDIRLDIGGRTERKFRRAASISDKFQLPEGSLNIKKGTDTELDPISGELNPWGSFTQVLAESLSELQSGMEQYD</sequence>
<dbReference type="EMBL" id="JBEHCU010006513">
    <property type="protein sequence ID" value="KAL1396933.1"/>
    <property type="molecule type" value="Genomic_DNA"/>
</dbReference>
<accession>A0ABD1DBA1</accession>
<name>A0ABD1DBA1_CULPP</name>
<protein>
    <submittedName>
        <fullName evidence="1">Uncharacterized protein</fullName>
    </submittedName>
</protein>
<reference evidence="1 2" key="1">
    <citation type="submission" date="2024-05" db="EMBL/GenBank/DDBJ databases">
        <title>Culex pipiens pipiens assembly and annotation.</title>
        <authorList>
            <person name="Alout H."/>
            <person name="Durand T."/>
        </authorList>
    </citation>
    <scope>NUCLEOTIDE SEQUENCE [LARGE SCALE GENOMIC DNA]</scope>
    <source>
        <strain evidence="1">HA-2024</strain>
        <tissue evidence="1">Whole body</tissue>
    </source>
</reference>
<evidence type="ECO:0000313" key="1">
    <source>
        <dbReference type="EMBL" id="KAL1396933.1"/>
    </source>
</evidence>
<dbReference type="Proteomes" id="UP001562425">
    <property type="component" value="Unassembled WGS sequence"/>
</dbReference>
<keyword evidence="2" id="KW-1185">Reference proteome</keyword>
<gene>
    <name evidence="1" type="ORF">pipiens_002605</name>
</gene>
<organism evidence="1 2">
    <name type="scientific">Culex pipiens pipiens</name>
    <name type="common">Northern house mosquito</name>
    <dbReference type="NCBI Taxonomy" id="38569"/>
    <lineage>
        <taxon>Eukaryota</taxon>
        <taxon>Metazoa</taxon>
        <taxon>Ecdysozoa</taxon>
        <taxon>Arthropoda</taxon>
        <taxon>Hexapoda</taxon>
        <taxon>Insecta</taxon>
        <taxon>Pterygota</taxon>
        <taxon>Neoptera</taxon>
        <taxon>Endopterygota</taxon>
        <taxon>Diptera</taxon>
        <taxon>Nematocera</taxon>
        <taxon>Culicoidea</taxon>
        <taxon>Culicidae</taxon>
        <taxon>Culicinae</taxon>
        <taxon>Culicini</taxon>
        <taxon>Culex</taxon>
        <taxon>Culex</taxon>
    </lineage>
</organism>
<proteinExistence type="predicted"/>
<dbReference type="AlphaFoldDB" id="A0ABD1DBA1"/>
<evidence type="ECO:0000313" key="2">
    <source>
        <dbReference type="Proteomes" id="UP001562425"/>
    </source>
</evidence>